<dbReference type="AlphaFoldDB" id="A0A0A9EGF8"/>
<organism evidence="1">
    <name type="scientific">Arundo donax</name>
    <name type="common">Giant reed</name>
    <name type="synonym">Donax arundinaceus</name>
    <dbReference type="NCBI Taxonomy" id="35708"/>
    <lineage>
        <taxon>Eukaryota</taxon>
        <taxon>Viridiplantae</taxon>
        <taxon>Streptophyta</taxon>
        <taxon>Embryophyta</taxon>
        <taxon>Tracheophyta</taxon>
        <taxon>Spermatophyta</taxon>
        <taxon>Magnoliopsida</taxon>
        <taxon>Liliopsida</taxon>
        <taxon>Poales</taxon>
        <taxon>Poaceae</taxon>
        <taxon>PACMAD clade</taxon>
        <taxon>Arundinoideae</taxon>
        <taxon>Arundineae</taxon>
        <taxon>Arundo</taxon>
    </lineage>
</organism>
<reference evidence="1" key="2">
    <citation type="journal article" date="2015" name="Data Brief">
        <title>Shoot transcriptome of the giant reed, Arundo donax.</title>
        <authorList>
            <person name="Barrero R.A."/>
            <person name="Guerrero F.D."/>
            <person name="Moolhuijzen P."/>
            <person name="Goolsby J.A."/>
            <person name="Tidwell J."/>
            <person name="Bellgard S.E."/>
            <person name="Bellgard M.I."/>
        </authorList>
    </citation>
    <scope>NUCLEOTIDE SEQUENCE</scope>
    <source>
        <tissue evidence="1">Shoot tissue taken approximately 20 cm above the soil surface</tissue>
    </source>
</reference>
<reference evidence="1" key="1">
    <citation type="submission" date="2014-09" db="EMBL/GenBank/DDBJ databases">
        <authorList>
            <person name="Magalhaes I.L.F."/>
            <person name="Oliveira U."/>
            <person name="Santos F.R."/>
            <person name="Vidigal T.H.D.A."/>
            <person name="Brescovit A.D."/>
            <person name="Santos A.J."/>
        </authorList>
    </citation>
    <scope>NUCLEOTIDE SEQUENCE</scope>
    <source>
        <tissue evidence="1">Shoot tissue taken approximately 20 cm above the soil surface</tissue>
    </source>
</reference>
<evidence type="ECO:0000313" key="1">
    <source>
        <dbReference type="EMBL" id="JAD99859.1"/>
    </source>
</evidence>
<protein>
    <submittedName>
        <fullName evidence="1">Uncharacterized protein</fullName>
    </submittedName>
</protein>
<accession>A0A0A9EGF8</accession>
<dbReference type="EMBL" id="GBRH01198036">
    <property type="protein sequence ID" value="JAD99859.1"/>
    <property type="molecule type" value="Transcribed_RNA"/>
</dbReference>
<sequence length="49" mass="6037">MLQKFAYRPCYLRRQSLRHLIWCQNLKVKGHQLQILELFLHKLAVAFKR</sequence>
<name>A0A0A9EGF8_ARUDO</name>
<proteinExistence type="predicted"/>